<reference evidence="1 2" key="1">
    <citation type="submission" date="2018-12" db="EMBL/GenBank/DDBJ databases">
        <title>Legionella sp,whole genome shotgun sequence.</title>
        <authorList>
            <person name="Wu H."/>
        </authorList>
    </citation>
    <scope>NUCLEOTIDE SEQUENCE [LARGE SCALE GENOMIC DNA]</scope>
    <source>
        <strain evidence="2">km714</strain>
    </source>
</reference>
<name>A0A433JG75_9GAMM</name>
<sequence>MTGTIIRGDYNKESIEESIQKINIKEEVDAFIKMSSEEIKKELIKKGSKIVKEERLQDEAFMLRNIDKWKAAFDLYGIHLCICKDIGSDINNEFRDEIVNSKDILLDLLVKFHAHACHIATEILCLMENGYADAAHSRWRALHETNVLAQFIKKNGQECAERYQAHQLVDLYNLMIMCKNHSGQINQSPPTQEQFDECKKNYDEAVSKYGKEFTKQYGWASPYITTSGKIGFKTLVKNIGFEHWEFYYSKSSNAVHVTPYGMNNKLALSENFQQVLVVGQSNQGMIEPGHAASVSLTHITALLLQYRETLDHIIIMKIISEIEHEIGDKFLAVHTQS</sequence>
<gene>
    <name evidence="1" type="ORF">EKM59_11675</name>
</gene>
<organism evidence="1 2">
    <name type="scientific">Legionella septentrionalis</name>
    <dbReference type="NCBI Taxonomy" id="2498109"/>
    <lineage>
        <taxon>Bacteria</taxon>
        <taxon>Pseudomonadati</taxon>
        <taxon>Pseudomonadota</taxon>
        <taxon>Gammaproteobacteria</taxon>
        <taxon>Legionellales</taxon>
        <taxon>Legionellaceae</taxon>
        <taxon>Legionella</taxon>
    </lineage>
</organism>
<proteinExistence type="predicted"/>
<protein>
    <submittedName>
        <fullName evidence="1">Uncharacterized protein</fullName>
    </submittedName>
</protein>
<dbReference type="Pfam" id="PF18928">
    <property type="entry name" value="DUF5677"/>
    <property type="match status" value="1"/>
</dbReference>
<dbReference type="RefSeq" id="WP_127111605.1">
    <property type="nucleotide sequence ID" value="NZ_RZGR01000063.1"/>
</dbReference>
<evidence type="ECO:0000313" key="1">
    <source>
        <dbReference type="EMBL" id="RUQ78840.1"/>
    </source>
</evidence>
<dbReference type="InterPro" id="IPR043733">
    <property type="entry name" value="DUF5677"/>
</dbReference>
<evidence type="ECO:0000313" key="2">
    <source>
        <dbReference type="Proteomes" id="UP000288012"/>
    </source>
</evidence>
<dbReference type="EMBL" id="RZGR01000063">
    <property type="protein sequence ID" value="RUQ78840.1"/>
    <property type="molecule type" value="Genomic_DNA"/>
</dbReference>
<dbReference type="AlphaFoldDB" id="A0A433JG75"/>
<comment type="caution">
    <text evidence="1">The sequence shown here is derived from an EMBL/GenBank/DDBJ whole genome shotgun (WGS) entry which is preliminary data.</text>
</comment>
<dbReference type="Proteomes" id="UP000288012">
    <property type="component" value="Unassembled WGS sequence"/>
</dbReference>
<accession>A0A433JG75</accession>
<keyword evidence="2" id="KW-1185">Reference proteome</keyword>